<dbReference type="InterPro" id="IPR017853">
    <property type="entry name" value="GH"/>
</dbReference>
<evidence type="ECO:0000256" key="2">
    <source>
        <dbReference type="ARBA" id="ARBA00012729"/>
    </source>
</evidence>
<dbReference type="EMBL" id="SOSA01001085">
    <property type="protein sequence ID" value="THC87683.1"/>
    <property type="molecule type" value="Genomic_DNA"/>
</dbReference>
<dbReference type="Proteomes" id="UP000308092">
    <property type="component" value="Unassembled WGS sequence"/>
</dbReference>
<sequence length="237" mass="26654">MKLHEMDPYLDFGNLMAYDYSGSWDQIARHQANIYPSICDPNATQYDIDSAIKYYRSQGVAPEKLVLGMPLYARRFNNTLGLGRAFTHSGQTDAVPYKDLPVSGNNVYNLQQPVASYLYNITSGSLFSYDTPEIISMKARYIMQERLGGAMFWEASGDRKGPGSLVRNTVNGFDGISSLVQSENMLNYPASKYKNVKQQFRQAQECDLNYLDNATLTTMDITNSPSSLFILFISSFV</sequence>
<evidence type="ECO:0000313" key="4">
    <source>
        <dbReference type="EMBL" id="THC87683.1"/>
    </source>
</evidence>
<dbReference type="GO" id="GO:0005975">
    <property type="term" value="P:carbohydrate metabolic process"/>
    <property type="evidence" value="ECO:0007669"/>
    <property type="project" value="InterPro"/>
</dbReference>
<dbReference type="Pfam" id="PF00704">
    <property type="entry name" value="Glyco_hydro_18"/>
    <property type="match status" value="1"/>
</dbReference>
<gene>
    <name evidence="4" type="ORF">EYZ11_012874</name>
</gene>
<evidence type="ECO:0000313" key="5">
    <source>
        <dbReference type="Proteomes" id="UP000308092"/>
    </source>
</evidence>
<dbReference type="PROSITE" id="PS51910">
    <property type="entry name" value="GH18_2"/>
    <property type="match status" value="1"/>
</dbReference>
<feature type="domain" description="GH18" evidence="3">
    <location>
        <begin position="1"/>
        <end position="176"/>
    </location>
</feature>
<dbReference type="Gene3D" id="3.10.50.10">
    <property type="match status" value="1"/>
</dbReference>
<dbReference type="STRING" id="1220188.A0A4S3IZ52"/>
<dbReference type="AlphaFoldDB" id="A0A4S3IZ52"/>
<dbReference type="SUPFAM" id="SSF51445">
    <property type="entry name" value="(Trans)glycosidases"/>
    <property type="match status" value="1"/>
</dbReference>
<dbReference type="SMART" id="SM00636">
    <property type="entry name" value="Glyco_18"/>
    <property type="match status" value="1"/>
</dbReference>
<evidence type="ECO:0000259" key="3">
    <source>
        <dbReference type="PROSITE" id="PS51910"/>
    </source>
</evidence>
<dbReference type="VEuPathDB" id="FungiDB:EYZ11_012874"/>
<dbReference type="GO" id="GO:0006032">
    <property type="term" value="P:chitin catabolic process"/>
    <property type="evidence" value="ECO:0007669"/>
    <property type="project" value="TreeGrafter"/>
</dbReference>
<dbReference type="InterPro" id="IPR011583">
    <property type="entry name" value="Chitinase_II/V-like_cat"/>
</dbReference>
<comment type="similarity">
    <text evidence="1">Belongs to the glycosyl hydrolase 18 family. Chitinase class V subfamily.</text>
</comment>
<proteinExistence type="inferred from homology"/>
<dbReference type="InterPro" id="IPR050314">
    <property type="entry name" value="Glycosyl_Hydrlase_18"/>
</dbReference>
<dbReference type="PANTHER" id="PTHR11177:SF317">
    <property type="entry name" value="CHITINASE 12-RELATED"/>
    <property type="match status" value="1"/>
</dbReference>
<name>A0A4S3IZ52_9EURO</name>
<dbReference type="EC" id="3.2.1.14" evidence="2"/>
<dbReference type="InterPro" id="IPR029070">
    <property type="entry name" value="Chitinase_insertion_sf"/>
</dbReference>
<comment type="caution">
    <text evidence="4">The sequence shown here is derived from an EMBL/GenBank/DDBJ whole genome shotgun (WGS) entry which is preliminary data.</text>
</comment>
<accession>A0A4S3IZ52</accession>
<dbReference type="PANTHER" id="PTHR11177">
    <property type="entry name" value="CHITINASE"/>
    <property type="match status" value="1"/>
</dbReference>
<dbReference type="GO" id="GO:0008843">
    <property type="term" value="F:endochitinase activity"/>
    <property type="evidence" value="ECO:0007669"/>
    <property type="project" value="UniProtKB-EC"/>
</dbReference>
<protein>
    <recommendedName>
        <fullName evidence="2">chitinase</fullName>
        <ecNumber evidence="2">3.2.1.14</ecNumber>
    </recommendedName>
</protein>
<reference evidence="4 5" key="1">
    <citation type="submission" date="2019-03" db="EMBL/GenBank/DDBJ databases">
        <title>The genome sequence of a newly discovered highly antifungal drug resistant Aspergillus species, Aspergillus tanneri NIH 1004.</title>
        <authorList>
            <person name="Mounaud S."/>
            <person name="Singh I."/>
            <person name="Joardar V."/>
            <person name="Pakala S."/>
            <person name="Pakala S."/>
            <person name="Venepally P."/>
            <person name="Hoover J."/>
            <person name="Nierman W."/>
            <person name="Chung J."/>
            <person name="Losada L."/>
        </authorList>
    </citation>
    <scope>NUCLEOTIDE SEQUENCE [LARGE SCALE GENOMIC DNA]</scope>
    <source>
        <strain evidence="4 5">NIH1004</strain>
    </source>
</reference>
<dbReference type="GO" id="GO:0005576">
    <property type="term" value="C:extracellular region"/>
    <property type="evidence" value="ECO:0007669"/>
    <property type="project" value="TreeGrafter"/>
</dbReference>
<dbReference type="GO" id="GO:0008061">
    <property type="term" value="F:chitin binding"/>
    <property type="evidence" value="ECO:0007669"/>
    <property type="project" value="InterPro"/>
</dbReference>
<dbReference type="InterPro" id="IPR001223">
    <property type="entry name" value="Glyco_hydro18_cat"/>
</dbReference>
<evidence type="ECO:0000256" key="1">
    <source>
        <dbReference type="ARBA" id="ARBA00008682"/>
    </source>
</evidence>
<dbReference type="Gene3D" id="3.20.20.80">
    <property type="entry name" value="Glycosidases"/>
    <property type="match status" value="1"/>
</dbReference>
<keyword evidence="5" id="KW-1185">Reference proteome</keyword>
<organism evidence="4 5">
    <name type="scientific">Aspergillus tanneri</name>
    <dbReference type="NCBI Taxonomy" id="1220188"/>
    <lineage>
        <taxon>Eukaryota</taxon>
        <taxon>Fungi</taxon>
        <taxon>Dikarya</taxon>
        <taxon>Ascomycota</taxon>
        <taxon>Pezizomycotina</taxon>
        <taxon>Eurotiomycetes</taxon>
        <taxon>Eurotiomycetidae</taxon>
        <taxon>Eurotiales</taxon>
        <taxon>Aspergillaceae</taxon>
        <taxon>Aspergillus</taxon>
        <taxon>Aspergillus subgen. Circumdati</taxon>
    </lineage>
</organism>